<protein>
    <submittedName>
        <fullName evidence="1">Uncharacterized protein</fullName>
    </submittedName>
</protein>
<dbReference type="Proteomes" id="UP000179807">
    <property type="component" value="Unassembled WGS sequence"/>
</dbReference>
<dbReference type="GeneID" id="94846952"/>
<dbReference type="AlphaFoldDB" id="A0A1J4JCC0"/>
<dbReference type="VEuPathDB" id="TrichDB:TRFO_38768"/>
<dbReference type="OrthoDB" id="10550352at2759"/>
<organism evidence="1 2">
    <name type="scientific">Tritrichomonas foetus</name>
    <dbReference type="NCBI Taxonomy" id="1144522"/>
    <lineage>
        <taxon>Eukaryota</taxon>
        <taxon>Metamonada</taxon>
        <taxon>Parabasalia</taxon>
        <taxon>Tritrichomonadida</taxon>
        <taxon>Tritrichomonadidae</taxon>
        <taxon>Tritrichomonas</taxon>
    </lineage>
</organism>
<dbReference type="RefSeq" id="XP_068348190.1">
    <property type="nucleotide sequence ID" value="XM_068512248.1"/>
</dbReference>
<name>A0A1J4JCC0_9EUKA</name>
<proteinExistence type="predicted"/>
<evidence type="ECO:0000313" key="2">
    <source>
        <dbReference type="Proteomes" id="UP000179807"/>
    </source>
</evidence>
<accession>A0A1J4JCC0</accession>
<keyword evidence="2" id="KW-1185">Reference proteome</keyword>
<evidence type="ECO:0000313" key="1">
    <source>
        <dbReference type="EMBL" id="OHS95053.1"/>
    </source>
</evidence>
<comment type="caution">
    <text evidence="1">The sequence shown here is derived from an EMBL/GenBank/DDBJ whole genome shotgun (WGS) entry which is preliminary data.</text>
</comment>
<gene>
    <name evidence="1" type="ORF">TRFO_38768</name>
</gene>
<sequence length="743" mass="85799">MSFHEKFESFREEFGKERSLIVALSSVNSKATNDLKSVYVDLLNSCCQLSRLHYIAHSTHDFTIDELAFPLKGIQHLSVSTSIRLFQKPNHKDRFTYLVYYLREHSDIFAQIIYFSLLTPNNRTLHIPDISLFSEDDSVYFCYMTFPAIYNYFLTHNDQMSAISFITKIFSLHMSIHGSNFSKPHKFLSSLVSSLFLATNPGQFFEASVAPLVRMYGAKIEEKRYEYYKEGNVLVRWLHWKNITDFAYRLLTNMMKNAPLMPTAARFLITKMLKVKTDHFPFKELFIIDAMICDFLENHLLTDDTTLMRDVCNVIRCCYPQRIIPSPIFSTIKIVAPDFPTKVKLNVFINAFKLEKIENDPLTAAIQACEEQTLFTPRDLTLIHNSIALFLKFADPSKVSDLANSFSGLSPPTSNADDRILCLKTWNNSVGRGKTEIKPTRDFDEIVDCLSSINMKKMIYNSTKDLSQNALLYCGSSLGWMQKLRIDNLKPEFENDLSQALDTVRENKENLSGYSDQLFTALFSITSEFDRNTVQIKKLLRIFVKAKLLPFMNEIFPHDFDFGNADLSHMPSAELFPMLIKMIDNHIARLSLPKVQESTLRKRLMIMYLDQLENIHNIQYHKVAHDKTQLTSSIGVCLSKLTIQENSQNRLSTRILSILRLIHPTKPPSINLENILLAMNLMKNLSDEEILKAFATSKNISIFGLLEFIQKFYIDETVKGIVFTREEEINLRKFIHICNQILK</sequence>
<dbReference type="EMBL" id="MLAK01001269">
    <property type="protein sequence ID" value="OHS95053.1"/>
    <property type="molecule type" value="Genomic_DNA"/>
</dbReference>
<reference evidence="1" key="1">
    <citation type="submission" date="2016-10" db="EMBL/GenBank/DDBJ databases">
        <authorList>
            <person name="Benchimol M."/>
            <person name="Almeida L.G."/>
            <person name="Vasconcelos A.T."/>
            <person name="Perreira-Neves A."/>
            <person name="Rosa I.A."/>
            <person name="Tasca T."/>
            <person name="Bogo M.R."/>
            <person name="de Souza W."/>
        </authorList>
    </citation>
    <scope>NUCLEOTIDE SEQUENCE [LARGE SCALE GENOMIC DNA]</scope>
    <source>
        <strain evidence="1">K</strain>
    </source>
</reference>